<reference evidence="3" key="1">
    <citation type="submission" date="2017-01" db="EMBL/GenBank/DDBJ databases">
        <authorList>
            <person name="Varghese N."/>
            <person name="Submissions S."/>
        </authorList>
    </citation>
    <scope>NUCLEOTIDE SEQUENCE [LARGE SCALE GENOMIC DNA]</scope>
    <source>
        <strain evidence="3">DSM 21054</strain>
    </source>
</reference>
<dbReference type="RefSeq" id="WP_144264139.1">
    <property type="nucleotide sequence ID" value="NZ_AP017422.1"/>
</dbReference>
<proteinExistence type="predicted"/>
<dbReference type="Proteomes" id="UP000186917">
    <property type="component" value="Unassembled WGS sequence"/>
</dbReference>
<gene>
    <name evidence="2" type="ORF">SAMN05421788_110119</name>
</gene>
<dbReference type="EMBL" id="FTOR01000010">
    <property type="protein sequence ID" value="SIT31262.1"/>
    <property type="molecule type" value="Genomic_DNA"/>
</dbReference>
<protein>
    <submittedName>
        <fullName evidence="2">Uncharacterized protein</fullName>
    </submittedName>
</protein>
<dbReference type="STRING" id="477680.SAMN05421788_110119"/>
<organism evidence="2 3">
    <name type="scientific">Filimonas lacunae</name>
    <dbReference type="NCBI Taxonomy" id="477680"/>
    <lineage>
        <taxon>Bacteria</taxon>
        <taxon>Pseudomonadati</taxon>
        <taxon>Bacteroidota</taxon>
        <taxon>Chitinophagia</taxon>
        <taxon>Chitinophagales</taxon>
        <taxon>Chitinophagaceae</taxon>
        <taxon>Filimonas</taxon>
    </lineage>
</organism>
<dbReference type="AlphaFoldDB" id="A0A173MA40"/>
<accession>A0A173MA40</accession>
<sequence>MKKLLCGKNCLVAVLLSVTVFLTCSVSAQTGYLYSEKTYKTVMQACQAYMDYMYKRDDSSQNTLSGVKIKHTGRAVALSRQWYGVVVTKTDSFEDGEKRSETFPVTDNLIEVVNLESMPAIIPPTQPILTDRKGKEMGKFERGRQLIITDPAILLYGGNVIQLAPDKTTTITGTMDDVEVVALRGRTSDGKALNGITLSGEVNDGGVNILRSPRWGELKKEYGKKVGKNEWVYDWESISNKFWEEINEPWLEAAVLLGDPIRLESNPAKDRAIFVTDAKGEFVLSNGKKVPSIFGREVAYITSKGYKIQADGTAIKKELCRTILKNI</sequence>
<evidence type="ECO:0000256" key="1">
    <source>
        <dbReference type="SAM" id="SignalP"/>
    </source>
</evidence>
<evidence type="ECO:0000313" key="3">
    <source>
        <dbReference type="Proteomes" id="UP000186917"/>
    </source>
</evidence>
<feature type="signal peptide" evidence="1">
    <location>
        <begin position="1"/>
        <end position="28"/>
    </location>
</feature>
<dbReference type="KEGG" id="fln:FLA_0380"/>
<name>A0A173MA40_9BACT</name>
<dbReference type="OrthoDB" id="1375493at2"/>
<evidence type="ECO:0000313" key="2">
    <source>
        <dbReference type="EMBL" id="SIT31262.1"/>
    </source>
</evidence>
<keyword evidence="1" id="KW-0732">Signal</keyword>
<keyword evidence="3" id="KW-1185">Reference proteome</keyword>
<feature type="chain" id="PRO_5030022645" evidence="1">
    <location>
        <begin position="29"/>
        <end position="327"/>
    </location>
</feature>